<evidence type="ECO:0000256" key="4">
    <source>
        <dbReference type="ARBA" id="ARBA00022801"/>
    </source>
</evidence>
<dbReference type="GO" id="GO:0006508">
    <property type="term" value="P:proteolysis"/>
    <property type="evidence" value="ECO:0007669"/>
    <property type="project" value="UniProtKB-KW"/>
</dbReference>
<dbReference type="Gene3D" id="3.40.50.1820">
    <property type="entry name" value="alpha/beta hydrolase"/>
    <property type="match status" value="1"/>
</dbReference>
<protein>
    <submittedName>
        <fullName evidence="7">Putative serine protease</fullName>
    </submittedName>
</protein>
<dbReference type="GO" id="GO:0008239">
    <property type="term" value="F:dipeptidyl-peptidase activity"/>
    <property type="evidence" value="ECO:0007669"/>
    <property type="project" value="TreeGrafter"/>
</dbReference>
<keyword evidence="4" id="KW-0378">Hydrolase</keyword>
<dbReference type="EMBL" id="GFTR01006675">
    <property type="protein sequence ID" value="JAW09751.1"/>
    <property type="molecule type" value="Transcribed_RNA"/>
</dbReference>
<dbReference type="PANTHER" id="PTHR11010">
    <property type="entry name" value="PROTEASE S28 PRO-X CARBOXYPEPTIDASE-RELATED"/>
    <property type="match status" value="1"/>
</dbReference>
<evidence type="ECO:0000256" key="3">
    <source>
        <dbReference type="ARBA" id="ARBA00022729"/>
    </source>
</evidence>
<reference evidence="7" key="1">
    <citation type="journal article" date="2018" name="PLoS Negl. Trop. Dis.">
        <title>An insight into the salivary gland and fat body transcriptome of Panstrongylus lignarius (Hemiptera: Heteroptera), the main vector of Chagas disease in Peru.</title>
        <authorList>
            <person name="Nevoa J.C."/>
            <person name="Mendes M.T."/>
            <person name="da Silva M.V."/>
            <person name="Soares S.C."/>
            <person name="Oliveira C.J.F."/>
            <person name="Ribeiro J.M.C."/>
        </authorList>
    </citation>
    <scope>NUCLEOTIDE SEQUENCE</scope>
</reference>
<proteinExistence type="inferred from homology"/>
<dbReference type="SUPFAM" id="SSF53474">
    <property type="entry name" value="alpha/beta-Hydrolases"/>
    <property type="match status" value="1"/>
</dbReference>
<dbReference type="InterPro" id="IPR029058">
    <property type="entry name" value="AB_hydrolase_fold"/>
</dbReference>
<dbReference type="AlphaFoldDB" id="A0A224XNZ5"/>
<dbReference type="InterPro" id="IPR042269">
    <property type="entry name" value="Ser_carbopepase_S28_SKS"/>
</dbReference>
<feature type="chain" id="PRO_5012397919" evidence="6">
    <location>
        <begin position="18"/>
        <end position="489"/>
    </location>
</feature>
<dbReference type="Gene3D" id="1.20.120.980">
    <property type="entry name" value="Serine carboxypeptidase S28, SKS domain"/>
    <property type="match status" value="1"/>
</dbReference>
<dbReference type="Pfam" id="PF05577">
    <property type="entry name" value="Peptidase_S28"/>
    <property type="match status" value="1"/>
</dbReference>
<keyword evidence="5" id="KW-0325">Glycoprotein</keyword>
<keyword evidence="2 7" id="KW-0645">Protease</keyword>
<evidence type="ECO:0000256" key="1">
    <source>
        <dbReference type="ARBA" id="ARBA00011079"/>
    </source>
</evidence>
<evidence type="ECO:0000313" key="7">
    <source>
        <dbReference type="EMBL" id="JAW09751.1"/>
    </source>
</evidence>
<keyword evidence="3 6" id="KW-0732">Signal</keyword>
<evidence type="ECO:0000256" key="6">
    <source>
        <dbReference type="SAM" id="SignalP"/>
    </source>
</evidence>
<evidence type="ECO:0000256" key="2">
    <source>
        <dbReference type="ARBA" id="ARBA00022670"/>
    </source>
</evidence>
<dbReference type="InterPro" id="IPR008758">
    <property type="entry name" value="Peptidase_S28"/>
</dbReference>
<dbReference type="PANTHER" id="PTHR11010:SF117">
    <property type="entry name" value="SERINE PROTEASE 16"/>
    <property type="match status" value="1"/>
</dbReference>
<accession>A0A224XNZ5</accession>
<dbReference type="FunFam" id="1.20.120.980:FF:000003">
    <property type="entry name" value="Serine protease 16"/>
    <property type="match status" value="1"/>
</dbReference>
<sequence length="489" mass="55486">MKLLLLVCFLWMSGAEASLKINRLHLSDPHVLKRVHLPPDQWFEQKLDHFDPTNTRTWKQRYGVNDTFAQIAHDGPVFLMIGGEGEASPKWLVTGSWIDYAQKYGALCFQLEHRYYGKSRPTPDMSVDNLRYLSSEQALADLAYFIKGMNKKYNLNENNKWIAFGGSYPGSLAAWLRYKYPHLIHAAISTSGPLLAIADFKKYNEVVKKSLGTFSDDCVASVKQAAKHFDELVQHPLGGKLVSKKFKLCHPLNVSNNEDVSSLATALADNFAGIVQYNKDNRFTSDPIANVTIDDLCKIMIDRSFGEPLDRYAAVNSMIVKLQNRKCLNYRYLESVQDLSNSTWPDSHTAGGRQWFYQTCTEFGFYQTSSSDAELFGSNFPLSFFVKQCKDVFGKRFNSKLLDLGIQRTNTIYGDLHLSASRILFVHGSIDPWHALGITSTRNPETPALYIMGTAHCANMYPPSPRDPPQLVKARLHIFDHIGKWLFRK</sequence>
<evidence type="ECO:0000256" key="5">
    <source>
        <dbReference type="ARBA" id="ARBA00023180"/>
    </source>
</evidence>
<name>A0A224XNZ5_9HEMI</name>
<dbReference type="GO" id="GO:0070008">
    <property type="term" value="F:serine-type exopeptidase activity"/>
    <property type="evidence" value="ECO:0007669"/>
    <property type="project" value="InterPro"/>
</dbReference>
<feature type="signal peptide" evidence="6">
    <location>
        <begin position="1"/>
        <end position="17"/>
    </location>
</feature>
<organism evidence="7">
    <name type="scientific">Panstrongylus lignarius</name>
    <dbReference type="NCBI Taxonomy" id="156445"/>
    <lineage>
        <taxon>Eukaryota</taxon>
        <taxon>Metazoa</taxon>
        <taxon>Ecdysozoa</taxon>
        <taxon>Arthropoda</taxon>
        <taxon>Hexapoda</taxon>
        <taxon>Insecta</taxon>
        <taxon>Pterygota</taxon>
        <taxon>Neoptera</taxon>
        <taxon>Paraneoptera</taxon>
        <taxon>Hemiptera</taxon>
        <taxon>Heteroptera</taxon>
        <taxon>Panheteroptera</taxon>
        <taxon>Cimicomorpha</taxon>
        <taxon>Reduviidae</taxon>
        <taxon>Triatominae</taxon>
        <taxon>Panstrongylus</taxon>
    </lineage>
</organism>
<comment type="similarity">
    <text evidence="1">Belongs to the peptidase S28 family.</text>
</comment>